<evidence type="ECO:0000313" key="3">
    <source>
        <dbReference type="EMBL" id="ESQ30828.1"/>
    </source>
</evidence>
<dbReference type="KEGG" id="eus:EUTSA_v10012142mg"/>
<evidence type="ECO:0000259" key="2">
    <source>
        <dbReference type="PROSITE" id="PS50144"/>
    </source>
</evidence>
<feature type="domain" description="MATH" evidence="2">
    <location>
        <begin position="1"/>
        <end position="122"/>
    </location>
</feature>
<dbReference type="Proteomes" id="UP000030689">
    <property type="component" value="Unassembled WGS sequence"/>
</dbReference>
<dbReference type="InterPro" id="IPR002083">
    <property type="entry name" value="MATH/TRAF_dom"/>
</dbReference>
<dbReference type="PANTHER" id="PTHR46236">
    <property type="entry name" value="TRAF-LIKE SUPERFAMILY PROTEIN"/>
    <property type="match status" value="1"/>
</dbReference>
<dbReference type="Gene3D" id="2.60.210.10">
    <property type="entry name" value="Apoptosis, Tumor Necrosis Factor Receptor Associated Protein 2, Chain A"/>
    <property type="match status" value="1"/>
</dbReference>
<dbReference type="Gramene" id="ESQ30828">
    <property type="protein sequence ID" value="ESQ30828"/>
    <property type="gene ID" value="EUTSA_v10012142mg"/>
</dbReference>
<accession>V4KTY2</accession>
<protein>
    <recommendedName>
        <fullName evidence="2">MATH domain-containing protein</fullName>
    </recommendedName>
</protein>
<dbReference type="PROSITE" id="PS50144">
    <property type="entry name" value="MATH"/>
    <property type="match status" value="1"/>
</dbReference>
<keyword evidence="4" id="KW-1185">Reference proteome</keyword>
<dbReference type="InterPro" id="IPR050804">
    <property type="entry name" value="MCC"/>
</dbReference>
<dbReference type="Pfam" id="PF22486">
    <property type="entry name" value="MATH_2"/>
    <property type="match status" value="1"/>
</dbReference>
<dbReference type="eggNOG" id="KOG1987">
    <property type="taxonomic scope" value="Eukaryota"/>
</dbReference>
<dbReference type="CDD" id="cd00121">
    <property type="entry name" value="MATH"/>
    <property type="match status" value="1"/>
</dbReference>
<name>V4KTY2_EUTSA</name>
<keyword evidence="1" id="KW-0175">Coiled coil</keyword>
<dbReference type="EMBL" id="KI517809">
    <property type="protein sequence ID" value="ESQ30828.1"/>
    <property type="molecule type" value="Genomic_DNA"/>
</dbReference>
<proteinExistence type="predicted"/>
<gene>
    <name evidence="3" type="ORF">EUTSA_v10012142mg</name>
</gene>
<dbReference type="SUPFAM" id="SSF49599">
    <property type="entry name" value="TRAF domain-like"/>
    <property type="match status" value="1"/>
</dbReference>
<reference evidence="3 4" key="1">
    <citation type="journal article" date="2013" name="Front. Plant Sci.">
        <title>The Reference Genome of the Halophytic Plant Eutrema salsugineum.</title>
        <authorList>
            <person name="Yang R."/>
            <person name="Jarvis D.E."/>
            <person name="Chen H."/>
            <person name="Beilstein M.A."/>
            <person name="Grimwood J."/>
            <person name="Jenkins J."/>
            <person name="Shu S."/>
            <person name="Prochnik S."/>
            <person name="Xin M."/>
            <person name="Ma C."/>
            <person name="Schmutz J."/>
            <person name="Wing R.A."/>
            <person name="Mitchell-Olds T."/>
            <person name="Schumaker K.S."/>
            <person name="Wang X."/>
        </authorList>
    </citation>
    <scope>NUCLEOTIDE SEQUENCE [LARGE SCALE GENOMIC DNA]</scope>
</reference>
<dbReference type="PANTHER" id="PTHR46236:SF9">
    <property type="entry name" value="UBIQUITIN-SPECIFIC PROTEASE FAMILY C19-RELATED PROTEIN"/>
    <property type="match status" value="1"/>
</dbReference>
<evidence type="ECO:0000256" key="1">
    <source>
        <dbReference type="ARBA" id="ARBA00023054"/>
    </source>
</evidence>
<feature type="non-terminal residue" evidence="3">
    <location>
        <position position="1"/>
    </location>
</feature>
<organism evidence="3 4">
    <name type="scientific">Eutrema salsugineum</name>
    <name type="common">Saltwater cress</name>
    <name type="synonym">Sisymbrium salsugineum</name>
    <dbReference type="NCBI Taxonomy" id="72664"/>
    <lineage>
        <taxon>Eukaryota</taxon>
        <taxon>Viridiplantae</taxon>
        <taxon>Streptophyta</taxon>
        <taxon>Embryophyta</taxon>
        <taxon>Tracheophyta</taxon>
        <taxon>Spermatophyta</taxon>
        <taxon>Magnoliopsida</taxon>
        <taxon>eudicotyledons</taxon>
        <taxon>Gunneridae</taxon>
        <taxon>Pentapetalae</taxon>
        <taxon>rosids</taxon>
        <taxon>malvids</taxon>
        <taxon>Brassicales</taxon>
        <taxon>Brassicaceae</taxon>
        <taxon>Eutremeae</taxon>
        <taxon>Eutrema</taxon>
    </lineage>
</organism>
<evidence type="ECO:0000313" key="4">
    <source>
        <dbReference type="Proteomes" id="UP000030689"/>
    </source>
</evidence>
<sequence length="226" mass="26141">KFTWVNKNFSSLHPEEIYSDQFRGWRLLAYPKGNNKDNCFSLYLVVADYKFLPNAWRRHVKVSFTIVNQFSEKLSQLKEPQPCPWLEQENPDWGFAEMITLTKLNAEEGFLVNDELIIVVKVDVLEVVGKLDVSGESSPVTIDVKGFQVLPSQVESVKRLFERHQDIASNFLISMDDLADQYASLAYLTEAGFELGWLKKKLDKVKEVKEKEESCLARLKEMEEQL</sequence>
<dbReference type="AlphaFoldDB" id="V4KTY2"/>
<dbReference type="SMART" id="SM00061">
    <property type="entry name" value="MATH"/>
    <property type="match status" value="1"/>
</dbReference>
<dbReference type="InterPro" id="IPR008974">
    <property type="entry name" value="TRAF-like"/>
</dbReference>